<proteinExistence type="predicted"/>
<dbReference type="GO" id="GO:0003700">
    <property type="term" value="F:DNA-binding transcription factor activity"/>
    <property type="evidence" value="ECO:0007669"/>
    <property type="project" value="TreeGrafter"/>
</dbReference>
<feature type="region of interest" description="Disordered" evidence="3">
    <location>
        <begin position="1"/>
        <end position="20"/>
    </location>
</feature>
<dbReference type="SUPFAM" id="SSF46689">
    <property type="entry name" value="Homeodomain-like"/>
    <property type="match status" value="1"/>
</dbReference>
<evidence type="ECO:0000256" key="2">
    <source>
        <dbReference type="PROSITE-ProRule" id="PRU00335"/>
    </source>
</evidence>
<dbReference type="SUPFAM" id="SSF48498">
    <property type="entry name" value="Tetracyclin repressor-like, C-terminal domain"/>
    <property type="match status" value="1"/>
</dbReference>
<dbReference type="Gene3D" id="1.10.357.10">
    <property type="entry name" value="Tetracycline Repressor, domain 2"/>
    <property type="match status" value="1"/>
</dbReference>
<evidence type="ECO:0000313" key="6">
    <source>
        <dbReference type="Proteomes" id="UP000586976"/>
    </source>
</evidence>
<dbReference type="EMBL" id="JACEQY010000022">
    <property type="protein sequence ID" value="MBA4863635.1"/>
    <property type="molecule type" value="Genomic_DNA"/>
</dbReference>
<dbReference type="InterPro" id="IPR001647">
    <property type="entry name" value="HTH_TetR"/>
</dbReference>
<evidence type="ECO:0000256" key="3">
    <source>
        <dbReference type="SAM" id="MobiDB-lite"/>
    </source>
</evidence>
<dbReference type="PANTHER" id="PTHR30055">
    <property type="entry name" value="HTH-TYPE TRANSCRIPTIONAL REGULATOR RUTR"/>
    <property type="match status" value="1"/>
</dbReference>
<dbReference type="RefSeq" id="WP_181865361.1">
    <property type="nucleotide sequence ID" value="NZ_JACEQY010000022.1"/>
</dbReference>
<keyword evidence="1 2" id="KW-0238">DNA-binding</keyword>
<name>A0A7W2D375_9ACTN</name>
<dbReference type="InterPro" id="IPR036271">
    <property type="entry name" value="Tet_transcr_reg_TetR-rel_C_sf"/>
</dbReference>
<protein>
    <submittedName>
        <fullName evidence="5">TetR/AcrR family transcriptional regulator</fullName>
    </submittedName>
</protein>
<sequence length="198" mass="21658">MSGPSTTAGQGARRRDAQASRDAILRAARIMFARYPYTDITLKAVAERAGVSAPLIVKYFGNKERLFAHILSFDEDTEALLDAPLEDMGRHMVTHLLTSQAERNTAPVLRIAFAPLHSSHGEYGEVLRANFRRQVVARLTERLSGPDAAVRAELAMSMLLGLGIMYGIARGEAVRAADIADLADRYSPALQELLSGHR</sequence>
<dbReference type="Proteomes" id="UP000586976">
    <property type="component" value="Unassembled WGS sequence"/>
</dbReference>
<dbReference type="GO" id="GO:0000976">
    <property type="term" value="F:transcription cis-regulatory region binding"/>
    <property type="evidence" value="ECO:0007669"/>
    <property type="project" value="TreeGrafter"/>
</dbReference>
<accession>A0A7W2D375</accession>
<dbReference type="PRINTS" id="PR00455">
    <property type="entry name" value="HTHTETR"/>
</dbReference>
<gene>
    <name evidence="5" type="ORF">H1V43_20060</name>
</gene>
<dbReference type="InterPro" id="IPR009057">
    <property type="entry name" value="Homeodomain-like_sf"/>
</dbReference>
<keyword evidence="6" id="KW-1185">Reference proteome</keyword>
<dbReference type="PANTHER" id="PTHR30055:SF235">
    <property type="entry name" value="TRANSCRIPTIONAL REGULATORY PROTEIN"/>
    <property type="match status" value="1"/>
</dbReference>
<feature type="domain" description="HTH tetR-type" evidence="4">
    <location>
        <begin position="18"/>
        <end position="78"/>
    </location>
</feature>
<dbReference type="AlphaFoldDB" id="A0A7W2D375"/>
<evidence type="ECO:0000313" key="5">
    <source>
        <dbReference type="EMBL" id="MBA4863635.1"/>
    </source>
</evidence>
<dbReference type="InterPro" id="IPR050109">
    <property type="entry name" value="HTH-type_TetR-like_transc_reg"/>
</dbReference>
<dbReference type="Pfam" id="PF17920">
    <property type="entry name" value="TetR_C_16"/>
    <property type="match status" value="1"/>
</dbReference>
<reference evidence="5 6" key="1">
    <citation type="submission" date="2020-07" db="EMBL/GenBank/DDBJ databases">
        <title>Streptomyces isolated from Indian soil.</title>
        <authorList>
            <person name="Mandal S."/>
            <person name="Maiti P.K."/>
        </authorList>
    </citation>
    <scope>NUCLEOTIDE SEQUENCE [LARGE SCALE GENOMIC DNA]</scope>
    <source>
        <strain evidence="5 6">PSKA54</strain>
    </source>
</reference>
<dbReference type="PROSITE" id="PS50977">
    <property type="entry name" value="HTH_TETR_2"/>
    <property type="match status" value="1"/>
</dbReference>
<organism evidence="5 6">
    <name type="scientific">Streptomyces himalayensis subsp. aureolus</name>
    <dbReference type="NCBI Taxonomy" id="2758039"/>
    <lineage>
        <taxon>Bacteria</taxon>
        <taxon>Bacillati</taxon>
        <taxon>Actinomycetota</taxon>
        <taxon>Actinomycetes</taxon>
        <taxon>Kitasatosporales</taxon>
        <taxon>Streptomycetaceae</taxon>
        <taxon>Streptomyces</taxon>
        <taxon>Streptomyces himalayensis</taxon>
    </lineage>
</organism>
<dbReference type="Pfam" id="PF00440">
    <property type="entry name" value="TetR_N"/>
    <property type="match status" value="1"/>
</dbReference>
<feature type="DNA-binding region" description="H-T-H motif" evidence="2">
    <location>
        <begin position="41"/>
        <end position="60"/>
    </location>
</feature>
<comment type="caution">
    <text evidence="5">The sequence shown here is derived from an EMBL/GenBank/DDBJ whole genome shotgun (WGS) entry which is preliminary data.</text>
</comment>
<evidence type="ECO:0000256" key="1">
    <source>
        <dbReference type="ARBA" id="ARBA00023125"/>
    </source>
</evidence>
<dbReference type="InterPro" id="IPR041678">
    <property type="entry name" value="TetR_C_16"/>
</dbReference>
<evidence type="ECO:0000259" key="4">
    <source>
        <dbReference type="PROSITE" id="PS50977"/>
    </source>
</evidence>